<keyword evidence="5" id="KW-1185">Reference proteome</keyword>
<dbReference type="RefSeq" id="WP_309796966.1">
    <property type="nucleotide sequence ID" value="NZ_BAAAHY010000001.1"/>
</dbReference>
<proteinExistence type="predicted"/>
<reference evidence="4 5" key="1">
    <citation type="submission" date="2023-07" db="EMBL/GenBank/DDBJ databases">
        <title>Sequencing the genomes of 1000 actinobacteria strains.</title>
        <authorList>
            <person name="Klenk H.-P."/>
        </authorList>
    </citation>
    <scope>NUCLEOTIDE SEQUENCE [LARGE SCALE GENOMIC DNA]</scope>
    <source>
        <strain evidence="4 5">DSM 14555</strain>
    </source>
</reference>
<dbReference type="InterPro" id="IPR052901">
    <property type="entry name" value="Bact_TGase-like"/>
</dbReference>
<evidence type="ECO:0000313" key="5">
    <source>
        <dbReference type="Proteomes" id="UP001185069"/>
    </source>
</evidence>
<feature type="transmembrane region" description="Helical" evidence="2">
    <location>
        <begin position="41"/>
        <end position="60"/>
    </location>
</feature>
<comment type="caution">
    <text evidence="4">The sequence shown here is derived from an EMBL/GenBank/DDBJ whole genome shotgun (WGS) entry which is preliminary data.</text>
</comment>
<feature type="transmembrane region" description="Helical" evidence="2">
    <location>
        <begin position="236"/>
        <end position="257"/>
    </location>
</feature>
<evidence type="ECO:0000259" key="3">
    <source>
        <dbReference type="SMART" id="SM00460"/>
    </source>
</evidence>
<name>A0ABU1JAS2_9MICC</name>
<feature type="transmembrane region" description="Helical" evidence="2">
    <location>
        <begin position="66"/>
        <end position="86"/>
    </location>
</feature>
<dbReference type="Pfam" id="PF01841">
    <property type="entry name" value="Transglut_core"/>
    <property type="match status" value="1"/>
</dbReference>
<dbReference type="PANTHER" id="PTHR42736">
    <property type="entry name" value="PROTEIN-GLUTAMINE GAMMA-GLUTAMYLTRANSFERASE"/>
    <property type="match status" value="1"/>
</dbReference>
<feature type="region of interest" description="Disordered" evidence="1">
    <location>
        <begin position="567"/>
        <end position="615"/>
    </location>
</feature>
<evidence type="ECO:0000256" key="2">
    <source>
        <dbReference type="SAM" id="Phobius"/>
    </source>
</evidence>
<dbReference type="Gene3D" id="3.10.620.30">
    <property type="match status" value="1"/>
</dbReference>
<dbReference type="SUPFAM" id="SSF54001">
    <property type="entry name" value="Cysteine proteinases"/>
    <property type="match status" value="1"/>
</dbReference>
<keyword evidence="2" id="KW-1133">Transmembrane helix</keyword>
<dbReference type="PANTHER" id="PTHR42736:SF1">
    <property type="entry name" value="PROTEIN-GLUTAMINE GAMMA-GLUTAMYLTRANSFERASE"/>
    <property type="match status" value="1"/>
</dbReference>
<feature type="domain" description="Transglutaminase-like" evidence="3">
    <location>
        <begin position="497"/>
        <end position="570"/>
    </location>
</feature>
<keyword evidence="2" id="KW-0812">Transmembrane</keyword>
<feature type="transmembrane region" description="Helical" evidence="2">
    <location>
        <begin position="178"/>
        <end position="197"/>
    </location>
</feature>
<dbReference type="InterPro" id="IPR038765">
    <property type="entry name" value="Papain-like_cys_pep_sf"/>
</dbReference>
<feature type="transmembrane region" description="Helical" evidence="2">
    <location>
        <begin position="12"/>
        <end position="34"/>
    </location>
</feature>
<evidence type="ECO:0000313" key="4">
    <source>
        <dbReference type="EMBL" id="MDR6268981.1"/>
    </source>
</evidence>
<organism evidence="4 5">
    <name type="scientific">Arthrobacter russicus</name>
    <dbReference type="NCBI Taxonomy" id="172040"/>
    <lineage>
        <taxon>Bacteria</taxon>
        <taxon>Bacillati</taxon>
        <taxon>Actinomycetota</taxon>
        <taxon>Actinomycetes</taxon>
        <taxon>Micrococcales</taxon>
        <taxon>Micrococcaceae</taxon>
        <taxon>Arthrobacter</taxon>
    </lineage>
</organism>
<feature type="transmembrane region" description="Helical" evidence="2">
    <location>
        <begin position="93"/>
        <end position="114"/>
    </location>
</feature>
<dbReference type="EMBL" id="JAVDQF010000001">
    <property type="protein sequence ID" value="MDR6268981.1"/>
    <property type="molecule type" value="Genomic_DNA"/>
</dbReference>
<dbReference type="InterPro" id="IPR002931">
    <property type="entry name" value="Transglutaminase-like"/>
</dbReference>
<protein>
    <recommendedName>
        <fullName evidence="3">Transglutaminase-like domain-containing protein</fullName>
    </recommendedName>
</protein>
<feature type="transmembrane region" description="Helical" evidence="2">
    <location>
        <begin position="155"/>
        <end position="172"/>
    </location>
</feature>
<evidence type="ECO:0000256" key="1">
    <source>
        <dbReference type="SAM" id="MobiDB-lite"/>
    </source>
</evidence>
<sequence length="818" mass="86506">MSRMSLFSGRPAWHFVLDAGVLFLLLGLAVLGFAPTFGADPYYLVAGLGGVLLGLAIAAAGAHWRWGLLVMTAVVLLGYLLFGNALAAPGESLFGFIPTGGSLRGLLLGVVFGWKQLLTIAAPVGTSVDVLVVPFLSALLCSVLAGTLAWRVRRAYWTMLPVLALFIASIVFGTDEPFLPTLRGILLGIAAICWLAYRRELLSRGMVHSGRAGAIDRPEGAAPALAAAAANRSRRLLAGAVVVVLAGGLTAAAMPMFRAGEDRKVLRDVVIPPLDPHNLPSPLTDFRRYVGDEAEQTLFSVSGLPRDARVRLAALDSYDGIVFNVDSASSGAFAPIGDPKSANRASEGDTSTLGFQIEDYAGAYIPGASAIRSLQYQAADGGQGLLYLNQDSNTAVKLDGVRKNDAYRVNVAFPPKRDEKQLEAAGFADLSMPKLANVPQAVGAKAVQIAGDKTSDYAKVKALADYFRLAGKYSNGIKGQVASLPGHSAARIAKFLSGKEIVGDDEQYAVTMALMARYLGIPARVVMGFYPDPKGELNGAPNVQIKGSDVHAWVEADFSGIGWVPFDPTPDKDHVPNPPDPQNASSPKPQVLQPPPPPQEQAELPPDSSPDALDNDKKKQDFWAVLGHILTVLGLAAIPVAVIVLPLLAIVLVKRRRRKKRFSEGAPAQRVGGGWSELLALATDLGAAVNPKQTRRETAGTLAGAFPASGGSTTALAERADSAIFGVGEPSEAEVAAFWSEVDGSLEKMNESVGFWHRMRARFSPRSLLGDLSLAMAQRPGSAGYFRKKPQSQPVEPPVFGQGSPAQTGHPASERGNE</sequence>
<dbReference type="Proteomes" id="UP001185069">
    <property type="component" value="Unassembled WGS sequence"/>
</dbReference>
<feature type="transmembrane region" description="Helical" evidence="2">
    <location>
        <begin position="120"/>
        <end position="148"/>
    </location>
</feature>
<accession>A0ABU1JAS2</accession>
<keyword evidence="2" id="KW-0472">Membrane</keyword>
<feature type="transmembrane region" description="Helical" evidence="2">
    <location>
        <begin position="622"/>
        <end position="653"/>
    </location>
</feature>
<gene>
    <name evidence="4" type="ORF">JOE69_001219</name>
</gene>
<dbReference type="Pfam" id="PF11992">
    <property type="entry name" value="TgpA_N"/>
    <property type="match status" value="1"/>
</dbReference>
<dbReference type="InterPro" id="IPR021878">
    <property type="entry name" value="TgpA_N"/>
</dbReference>
<feature type="region of interest" description="Disordered" evidence="1">
    <location>
        <begin position="782"/>
        <end position="818"/>
    </location>
</feature>
<dbReference type="SMART" id="SM00460">
    <property type="entry name" value="TGc"/>
    <property type="match status" value="1"/>
</dbReference>